<dbReference type="InterPro" id="IPR008279">
    <property type="entry name" value="PEP-util_enz_mobile_dom"/>
</dbReference>
<keyword evidence="8 17" id="KW-0813">Transport</keyword>
<reference evidence="24 25" key="1">
    <citation type="journal article" date="2011" name="PLoS ONE">
        <title>Core proteome of the minimal cell: comparative proteomics of three mollicute species.</title>
        <authorList>
            <person name="Fisunov G.Y."/>
            <person name="Alexeev D.G."/>
            <person name="Bazaleev N.A."/>
            <person name="Ladygina V.G."/>
            <person name="Galyamina M.A."/>
            <person name="Kondratov I.G."/>
            <person name="Zhukova N.A."/>
            <person name="Serebryakova M.V."/>
            <person name="Demina I.A."/>
            <person name="Govorun V.M."/>
        </authorList>
    </citation>
    <scope>NUCLEOTIDE SEQUENCE [LARGE SCALE GENOMIC DNA]</scope>
    <source>
        <strain evidence="24 25">S6</strain>
    </source>
</reference>
<dbReference type="PANTHER" id="PTHR46244">
    <property type="entry name" value="PHOSPHOENOLPYRUVATE-PROTEIN PHOSPHOTRANSFERASE"/>
    <property type="match status" value="1"/>
</dbReference>
<comment type="cofactor">
    <cofactor evidence="2 17 20">
        <name>Mg(2+)</name>
        <dbReference type="ChEBI" id="CHEBI:18420"/>
    </cofactor>
</comment>
<evidence type="ECO:0000256" key="14">
    <source>
        <dbReference type="ARBA" id="ARBA00022777"/>
    </source>
</evidence>
<evidence type="ECO:0000256" key="13">
    <source>
        <dbReference type="ARBA" id="ARBA00022723"/>
    </source>
</evidence>
<evidence type="ECO:0000256" key="18">
    <source>
        <dbReference type="PIRSR" id="PIRSR000732-1"/>
    </source>
</evidence>
<dbReference type="InterPro" id="IPR000121">
    <property type="entry name" value="PEP_util_C"/>
</dbReference>
<evidence type="ECO:0000256" key="12">
    <source>
        <dbReference type="ARBA" id="ARBA00022683"/>
    </source>
</evidence>
<feature type="active site" description="Proton donor" evidence="18">
    <location>
        <position position="503"/>
    </location>
</feature>
<keyword evidence="12 17" id="KW-0598">Phosphotransferase system</keyword>
<dbReference type="EMBL" id="CP006916">
    <property type="protein sequence ID" value="AHB99403.1"/>
    <property type="molecule type" value="Genomic_DNA"/>
</dbReference>
<dbReference type="Pfam" id="PF00391">
    <property type="entry name" value="PEP-utilizers"/>
    <property type="match status" value="1"/>
</dbReference>
<dbReference type="GO" id="GO:0046872">
    <property type="term" value="F:metal ion binding"/>
    <property type="evidence" value="ECO:0007669"/>
    <property type="project" value="UniProtKB-KW"/>
</dbReference>
<dbReference type="HOGENOM" id="CLU_007308_7_0_14"/>
<evidence type="ECO:0000256" key="4">
    <source>
        <dbReference type="ARBA" id="ARBA00004496"/>
    </source>
</evidence>
<dbReference type="Gene3D" id="1.10.274.10">
    <property type="entry name" value="PtsI, HPr-binding domain"/>
    <property type="match status" value="1"/>
</dbReference>
<dbReference type="InterPro" id="IPR024692">
    <property type="entry name" value="PTS_EI"/>
</dbReference>
<evidence type="ECO:0000256" key="9">
    <source>
        <dbReference type="ARBA" id="ARBA00022490"/>
    </source>
</evidence>
<organism evidence="24 25">
    <name type="scientific">Mycoplasmoides gallisepticum S6</name>
    <dbReference type="NCBI Taxonomy" id="1006581"/>
    <lineage>
        <taxon>Bacteria</taxon>
        <taxon>Bacillati</taxon>
        <taxon>Mycoplasmatota</taxon>
        <taxon>Mycoplasmoidales</taxon>
        <taxon>Mycoplasmoidaceae</taxon>
        <taxon>Mycoplasmoides</taxon>
    </lineage>
</organism>
<dbReference type="InterPro" id="IPR015813">
    <property type="entry name" value="Pyrv/PenolPyrv_kinase-like_dom"/>
</dbReference>
<evidence type="ECO:0000259" key="22">
    <source>
        <dbReference type="Pfam" id="PF02896"/>
    </source>
</evidence>
<dbReference type="GO" id="GO:0016301">
    <property type="term" value="F:kinase activity"/>
    <property type="evidence" value="ECO:0007669"/>
    <property type="project" value="UniProtKB-KW"/>
</dbReference>
<keyword evidence="14 17" id="KW-0418">Kinase</keyword>
<dbReference type="Gene3D" id="3.50.30.10">
    <property type="entry name" value="Phosphohistidine domain"/>
    <property type="match status" value="1"/>
</dbReference>
<evidence type="ECO:0000313" key="25">
    <source>
        <dbReference type="Proteomes" id="UP000018735"/>
    </source>
</evidence>
<dbReference type="NCBIfam" id="TIGR01417">
    <property type="entry name" value="PTS_I_fam"/>
    <property type="match status" value="1"/>
</dbReference>
<keyword evidence="11 17" id="KW-0808">Transferase</keyword>
<dbReference type="InterPro" id="IPR040442">
    <property type="entry name" value="Pyrv_kinase-like_dom_sf"/>
</dbReference>
<evidence type="ECO:0000259" key="23">
    <source>
        <dbReference type="Pfam" id="PF05524"/>
    </source>
</evidence>
<dbReference type="EC" id="2.7.3.9" evidence="6 17"/>
<evidence type="ECO:0000256" key="16">
    <source>
        <dbReference type="ARBA" id="ARBA00033235"/>
    </source>
</evidence>
<evidence type="ECO:0000313" key="24">
    <source>
        <dbReference type="EMBL" id="AHB99403.1"/>
    </source>
</evidence>
<keyword evidence="13 17" id="KW-0479">Metal-binding</keyword>
<evidence type="ECO:0000259" key="21">
    <source>
        <dbReference type="Pfam" id="PF00391"/>
    </source>
</evidence>
<feature type="domain" description="PEP-utilising enzyme C-terminal" evidence="22">
    <location>
        <begin position="257"/>
        <end position="541"/>
    </location>
</feature>
<evidence type="ECO:0000256" key="3">
    <source>
        <dbReference type="ARBA" id="ARBA00002728"/>
    </source>
</evidence>
<dbReference type="PIRSF" id="PIRSF000732">
    <property type="entry name" value="PTS_enzyme_I"/>
    <property type="match status" value="1"/>
</dbReference>
<dbReference type="SUPFAM" id="SSF51621">
    <property type="entry name" value="Phosphoenolpyruvate/pyruvate domain"/>
    <property type="match status" value="1"/>
</dbReference>
<keyword evidence="24" id="KW-0670">Pyruvate</keyword>
<dbReference type="InterPro" id="IPR036618">
    <property type="entry name" value="PtsI_HPr-bd_sf"/>
</dbReference>
<evidence type="ECO:0000256" key="17">
    <source>
        <dbReference type="PIRNR" id="PIRNR000732"/>
    </source>
</evidence>
<dbReference type="GO" id="GO:0009401">
    <property type="term" value="P:phosphoenolpyruvate-dependent sugar phosphotransferase system"/>
    <property type="evidence" value="ECO:0007669"/>
    <property type="project" value="UniProtKB-KW"/>
</dbReference>
<feature type="binding site" evidence="19">
    <location>
        <position position="298"/>
    </location>
    <ligand>
        <name>phosphoenolpyruvate</name>
        <dbReference type="ChEBI" id="CHEBI:58702"/>
    </ligand>
</feature>
<evidence type="ECO:0000256" key="10">
    <source>
        <dbReference type="ARBA" id="ARBA00022597"/>
    </source>
</evidence>
<comment type="similarity">
    <text evidence="5 17">Belongs to the PEP-utilizing enzyme family.</text>
</comment>
<dbReference type="Gene3D" id="3.20.20.60">
    <property type="entry name" value="Phosphoenolpyruvate-binding domains"/>
    <property type="match status" value="1"/>
</dbReference>
<dbReference type="Pfam" id="PF02896">
    <property type="entry name" value="PEP-utilizers_C"/>
    <property type="match status" value="1"/>
</dbReference>
<dbReference type="SUPFAM" id="SSF47831">
    <property type="entry name" value="Enzyme I of the PEP:sugar phosphotransferase system HPr-binding (sub)domain"/>
    <property type="match status" value="1"/>
</dbReference>
<gene>
    <name evidence="24" type="primary">ptsA</name>
    <name evidence="24" type="ORF">GCW_00435</name>
</gene>
<evidence type="ECO:0000256" key="11">
    <source>
        <dbReference type="ARBA" id="ARBA00022679"/>
    </source>
</evidence>
<dbReference type="PROSITE" id="PS00742">
    <property type="entry name" value="PEP_ENZYMES_2"/>
    <property type="match status" value="1"/>
</dbReference>
<dbReference type="Pfam" id="PF05524">
    <property type="entry name" value="PEP-utilisers_N"/>
    <property type="match status" value="1"/>
</dbReference>
<dbReference type="PANTHER" id="PTHR46244:SF3">
    <property type="entry name" value="PHOSPHOENOLPYRUVATE-PROTEIN PHOSPHOTRANSFERASE"/>
    <property type="match status" value="1"/>
</dbReference>
<feature type="binding site" evidence="20">
    <location>
        <position position="456"/>
    </location>
    <ligand>
        <name>Mg(2+)</name>
        <dbReference type="ChEBI" id="CHEBI:18420"/>
    </ligand>
</feature>
<dbReference type="InterPro" id="IPR018274">
    <property type="entry name" value="PEP_util_AS"/>
</dbReference>
<feature type="active site" description="Tele-phosphohistidine intermediate" evidence="18">
    <location>
        <position position="191"/>
    </location>
</feature>
<dbReference type="InterPro" id="IPR036637">
    <property type="entry name" value="Phosphohistidine_dom_sf"/>
</dbReference>
<feature type="domain" description="Phosphotransferase system enzyme I N-terminal" evidence="23">
    <location>
        <begin position="5"/>
        <end position="128"/>
    </location>
</feature>
<sequence>MKKYEGIGASNGVAIAKAYVLKAPVFNFDNNKIKPTEVEDTITKIKQAFDKSSEQLRELRTIALKNLGEEIAVVFDGHINIVNDPMLFDQISQEVKEHLANAPTAVSKIYDQTKAMFEGIEDVYLKERASDIGDVKKRILSNLLNVALPDLLAINQEVIIIADDLTPSETSLLNKQYVKGFATNIGGRTSHSAIMARTLEIPAVLSLKTITETLKHDQLICIDGNKGVVYSDLSEADITSLKQDQQRYNESQAKLKKYLPPKAVTLDGHETIVAVNIGKPIDLLKGNDYGAKGVGLFRTEFLYMDSANWPDEETQFNAYKQALDYANNETVIIRTLDIGGDKKLNYYQFPEEMNPFLGFRAIRFTNQNPDIFKAQLRALLRAAKFGSLGIMFPMIANLEELFKAKEILEEAKKELDQRKVEYGKPLVGIMIEIPSAAVMSDVLAKYVDFFSIGTNDMIQYSFAVDRMSKDVNYLYQPLNPALLRIVKMTIDGGLKHNVWTGMCGEMAGEPLAIPILLGMGLKEFSMSASSMLKAKELINNLKYSDCKELVNQVINLESEEEVVKKVKEFLAKNNLSVA</sequence>
<protein>
    <recommendedName>
        <fullName evidence="7 17">Phosphoenolpyruvate-protein phosphotransferase</fullName>
        <ecNumber evidence="6 17">2.7.3.9</ecNumber>
    </recommendedName>
    <alternativeName>
        <fullName evidence="16 17">Phosphotransferase system, enzyme I</fullName>
    </alternativeName>
</protein>
<evidence type="ECO:0000256" key="20">
    <source>
        <dbReference type="PIRSR" id="PIRSR000732-3"/>
    </source>
</evidence>
<dbReference type="eggNOG" id="COG1080">
    <property type="taxonomic scope" value="Bacteria"/>
</dbReference>
<proteinExistence type="inferred from homology"/>
<evidence type="ECO:0000256" key="19">
    <source>
        <dbReference type="PIRSR" id="PIRSR000732-2"/>
    </source>
</evidence>
<name>A0A0F6CJY1_MYCGL</name>
<comment type="subcellular location">
    <subcellularLocation>
        <location evidence="4 17">Cytoplasm</location>
    </subcellularLocation>
</comment>
<feature type="domain" description="PEP-utilising enzyme mobile" evidence="21">
    <location>
        <begin position="155"/>
        <end position="227"/>
    </location>
</feature>
<dbReference type="GO" id="GO:0005737">
    <property type="term" value="C:cytoplasm"/>
    <property type="evidence" value="ECO:0007669"/>
    <property type="project" value="UniProtKB-SubCell"/>
</dbReference>
<dbReference type="PRINTS" id="PR01736">
    <property type="entry name" value="PHPHTRNFRASE"/>
</dbReference>
<feature type="binding site" evidence="19">
    <location>
        <position position="334"/>
    </location>
    <ligand>
        <name>phosphoenolpyruvate</name>
        <dbReference type="ChEBI" id="CHEBI:58702"/>
    </ligand>
</feature>
<comment type="function">
    <text evidence="3 17">General (non sugar-specific) component of the phosphoenolpyruvate-dependent sugar phosphotransferase system (sugar PTS). This major carbohydrate active-transport system catalyzes the phosphorylation of incoming sugar substrates concomitantly with their translocation across the cell membrane. Enzyme I transfers the phosphoryl group from phosphoenolpyruvate (PEP) to the phosphoryl carrier protein (HPr).</text>
</comment>
<evidence type="ECO:0000256" key="1">
    <source>
        <dbReference type="ARBA" id="ARBA00000683"/>
    </source>
</evidence>
<dbReference type="KEGG" id="mgz:GCW_00435"/>
<dbReference type="InterPro" id="IPR050499">
    <property type="entry name" value="PEP-utilizing_PTS_enzyme"/>
</dbReference>
<dbReference type="SUPFAM" id="SSF52009">
    <property type="entry name" value="Phosphohistidine domain"/>
    <property type="match status" value="1"/>
</dbReference>
<evidence type="ECO:0000256" key="2">
    <source>
        <dbReference type="ARBA" id="ARBA00001946"/>
    </source>
</evidence>
<evidence type="ECO:0000256" key="8">
    <source>
        <dbReference type="ARBA" id="ARBA00022448"/>
    </source>
</evidence>
<dbReference type="InterPro" id="IPR023151">
    <property type="entry name" value="PEP_util_CS"/>
</dbReference>
<dbReference type="RefSeq" id="WP_011883740.1">
    <property type="nucleotide sequence ID" value="NC_023030.2"/>
</dbReference>
<evidence type="ECO:0000256" key="7">
    <source>
        <dbReference type="ARBA" id="ARBA00016544"/>
    </source>
</evidence>
<dbReference type="InterPro" id="IPR008731">
    <property type="entry name" value="PTS_EIN"/>
</dbReference>
<keyword evidence="10 17" id="KW-0762">Sugar transport</keyword>
<dbReference type="GO" id="GO:0008965">
    <property type="term" value="F:phosphoenolpyruvate-protein phosphotransferase activity"/>
    <property type="evidence" value="ECO:0007669"/>
    <property type="project" value="UniProtKB-EC"/>
</dbReference>
<keyword evidence="9 17" id="KW-0963">Cytoplasm</keyword>
<dbReference type="PROSITE" id="PS00370">
    <property type="entry name" value="PEP_ENZYMES_PHOS_SITE"/>
    <property type="match status" value="1"/>
</dbReference>
<evidence type="ECO:0000256" key="6">
    <source>
        <dbReference type="ARBA" id="ARBA00012232"/>
    </source>
</evidence>
<keyword evidence="15 17" id="KW-0460">Magnesium</keyword>
<comment type="catalytic activity">
    <reaction evidence="1 17">
        <text>L-histidyl-[protein] + phosphoenolpyruvate = N(pros)-phospho-L-histidyl-[protein] + pyruvate</text>
        <dbReference type="Rhea" id="RHEA:23880"/>
        <dbReference type="Rhea" id="RHEA-COMP:9745"/>
        <dbReference type="Rhea" id="RHEA-COMP:9746"/>
        <dbReference type="ChEBI" id="CHEBI:15361"/>
        <dbReference type="ChEBI" id="CHEBI:29979"/>
        <dbReference type="ChEBI" id="CHEBI:58702"/>
        <dbReference type="ChEBI" id="CHEBI:64837"/>
        <dbReference type="EC" id="2.7.3.9"/>
    </reaction>
</comment>
<feature type="binding site" evidence="19">
    <location>
        <position position="466"/>
    </location>
    <ligand>
        <name>phosphoenolpyruvate</name>
        <dbReference type="ChEBI" id="CHEBI:58702"/>
    </ligand>
</feature>
<evidence type="ECO:0000256" key="5">
    <source>
        <dbReference type="ARBA" id="ARBA00007837"/>
    </source>
</evidence>
<dbReference type="Proteomes" id="UP000018735">
    <property type="component" value="Chromosome"/>
</dbReference>
<dbReference type="InterPro" id="IPR006318">
    <property type="entry name" value="PTS_EI-like"/>
</dbReference>
<accession>A0A0F6CJY1</accession>
<dbReference type="AlphaFoldDB" id="A0A0F6CJY1"/>
<evidence type="ECO:0000256" key="15">
    <source>
        <dbReference type="ARBA" id="ARBA00022842"/>
    </source>
</evidence>
<feature type="binding site" evidence="19">
    <location>
        <begin position="455"/>
        <end position="456"/>
    </location>
    <ligand>
        <name>phosphoenolpyruvate</name>
        <dbReference type="ChEBI" id="CHEBI:58702"/>
    </ligand>
</feature>
<feature type="binding site" evidence="20">
    <location>
        <position position="432"/>
    </location>
    <ligand>
        <name>Mg(2+)</name>
        <dbReference type="ChEBI" id="CHEBI:18420"/>
    </ligand>
</feature>